<keyword evidence="9" id="KW-1185">Reference proteome</keyword>
<dbReference type="InterPro" id="IPR000731">
    <property type="entry name" value="SSD"/>
</dbReference>
<dbReference type="PANTHER" id="PTHR33406">
    <property type="entry name" value="MEMBRANE PROTEIN MJ1562-RELATED"/>
    <property type="match status" value="1"/>
</dbReference>
<feature type="transmembrane region" description="Helical" evidence="6">
    <location>
        <begin position="213"/>
        <end position="233"/>
    </location>
</feature>
<evidence type="ECO:0000256" key="4">
    <source>
        <dbReference type="ARBA" id="ARBA00022989"/>
    </source>
</evidence>
<feature type="transmembrane region" description="Helical" evidence="6">
    <location>
        <begin position="646"/>
        <end position="668"/>
    </location>
</feature>
<dbReference type="InterPro" id="IPR050545">
    <property type="entry name" value="Mycobact_MmpL"/>
</dbReference>
<organism evidence="8 9">
    <name type="scientific">Subtercola boreus</name>
    <dbReference type="NCBI Taxonomy" id="120213"/>
    <lineage>
        <taxon>Bacteria</taxon>
        <taxon>Bacillati</taxon>
        <taxon>Actinomycetota</taxon>
        <taxon>Actinomycetes</taxon>
        <taxon>Micrococcales</taxon>
        <taxon>Microbacteriaceae</taxon>
        <taxon>Subtercola</taxon>
    </lineage>
</organism>
<dbReference type="Gene3D" id="1.20.1640.10">
    <property type="entry name" value="Multidrug efflux transporter AcrB transmembrane domain"/>
    <property type="match status" value="2"/>
</dbReference>
<evidence type="ECO:0000256" key="6">
    <source>
        <dbReference type="SAM" id="Phobius"/>
    </source>
</evidence>
<comment type="caution">
    <text evidence="8">The sequence shown here is derived from an EMBL/GenBank/DDBJ whole genome shotgun (WGS) entry which is preliminary data.</text>
</comment>
<feature type="transmembrane region" description="Helical" evidence="6">
    <location>
        <begin position="186"/>
        <end position="206"/>
    </location>
</feature>
<dbReference type="PROSITE" id="PS50156">
    <property type="entry name" value="SSD"/>
    <property type="match status" value="1"/>
</dbReference>
<evidence type="ECO:0000256" key="2">
    <source>
        <dbReference type="ARBA" id="ARBA00022475"/>
    </source>
</evidence>
<feature type="transmembrane region" description="Helical" evidence="6">
    <location>
        <begin position="674"/>
        <end position="693"/>
    </location>
</feature>
<dbReference type="SUPFAM" id="SSF82866">
    <property type="entry name" value="Multidrug efflux transporter AcrB transmembrane domain"/>
    <property type="match status" value="2"/>
</dbReference>
<feature type="transmembrane region" description="Helical" evidence="6">
    <location>
        <begin position="314"/>
        <end position="341"/>
    </location>
</feature>
<evidence type="ECO:0000256" key="1">
    <source>
        <dbReference type="ARBA" id="ARBA00004651"/>
    </source>
</evidence>
<name>A0A3E0VN03_9MICO</name>
<evidence type="ECO:0000313" key="9">
    <source>
        <dbReference type="Proteomes" id="UP000256486"/>
    </source>
</evidence>
<comment type="subcellular location">
    <subcellularLocation>
        <location evidence="1">Cell membrane</location>
        <topology evidence="1">Multi-pass membrane protein</topology>
    </subcellularLocation>
</comment>
<keyword evidence="2" id="KW-1003">Cell membrane</keyword>
<evidence type="ECO:0000256" key="3">
    <source>
        <dbReference type="ARBA" id="ARBA00022692"/>
    </source>
</evidence>
<dbReference type="RefSeq" id="WP_211327386.1">
    <property type="nucleotide sequence ID" value="NZ_NBWZ01000001.1"/>
</dbReference>
<accession>A0A3E0VN03</accession>
<dbReference type="Pfam" id="PF03176">
    <property type="entry name" value="MMPL"/>
    <property type="match status" value="2"/>
</dbReference>
<feature type="transmembrane region" description="Helical" evidence="6">
    <location>
        <begin position="536"/>
        <end position="556"/>
    </location>
</feature>
<dbReference type="GO" id="GO:0005886">
    <property type="term" value="C:plasma membrane"/>
    <property type="evidence" value="ECO:0007669"/>
    <property type="project" value="UniProtKB-SubCell"/>
</dbReference>
<keyword evidence="5 6" id="KW-0472">Membrane</keyword>
<proteinExistence type="predicted"/>
<keyword evidence="3 6" id="KW-0812">Transmembrane</keyword>
<evidence type="ECO:0000259" key="7">
    <source>
        <dbReference type="PROSITE" id="PS50156"/>
    </source>
</evidence>
<evidence type="ECO:0000313" key="8">
    <source>
        <dbReference type="EMBL" id="RFA11276.1"/>
    </source>
</evidence>
<dbReference type="InterPro" id="IPR004869">
    <property type="entry name" value="MMPL_dom"/>
</dbReference>
<protein>
    <recommendedName>
        <fullName evidence="7">SSD domain-containing protein</fullName>
    </recommendedName>
</protein>
<dbReference type="Proteomes" id="UP000256486">
    <property type="component" value="Unassembled WGS sequence"/>
</dbReference>
<dbReference type="EMBL" id="NBWZ01000001">
    <property type="protein sequence ID" value="RFA11276.1"/>
    <property type="molecule type" value="Genomic_DNA"/>
</dbReference>
<feature type="transmembrane region" description="Helical" evidence="6">
    <location>
        <begin position="563"/>
        <end position="584"/>
    </location>
</feature>
<feature type="transmembrane region" description="Helical" evidence="6">
    <location>
        <begin position="378"/>
        <end position="401"/>
    </location>
</feature>
<dbReference type="PANTHER" id="PTHR33406:SF13">
    <property type="entry name" value="MEMBRANE PROTEIN YDFJ"/>
    <property type="match status" value="1"/>
</dbReference>
<evidence type="ECO:0000256" key="5">
    <source>
        <dbReference type="ARBA" id="ARBA00023136"/>
    </source>
</evidence>
<feature type="transmembrane region" description="Helical" evidence="6">
    <location>
        <begin position="604"/>
        <end position="625"/>
    </location>
</feature>
<gene>
    <name evidence="8" type="ORF">B7R54_13485</name>
</gene>
<dbReference type="AlphaFoldDB" id="A0A3E0VN03"/>
<reference evidence="8 9" key="1">
    <citation type="submission" date="2017-04" db="EMBL/GenBank/DDBJ databases">
        <title>Comparative genome analysis of Subtercola boreus.</title>
        <authorList>
            <person name="Cho Y.-J."/>
            <person name="Cho A."/>
            <person name="Kim O.-S."/>
            <person name="Lee J.-I."/>
        </authorList>
    </citation>
    <scope>NUCLEOTIDE SEQUENCE [LARGE SCALE GENOMIC DNA]</scope>
    <source>
        <strain evidence="8 9">K300</strain>
    </source>
</reference>
<feature type="transmembrane region" description="Helical" evidence="6">
    <location>
        <begin position="239"/>
        <end position="258"/>
    </location>
</feature>
<feature type="transmembrane region" description="Helical" evidence="6">
    <location>
        <begin position="279"/>
        <end position="302"/>
    </location>
</feature>
<feature type="domain" description="SSD" evidence="7">
    <location>
        <begin position="211"/>
        <end position="335"/>
    </location>
</feature>
<keyword evidence="4 6" id="KW-1133">Transmembrane helix</keyword>
<sequence>MAVLLYRIGAFAARRHFLVIGVWLLIVVAAISGAIAFPGKGSPAVEIPGTQSQTAIDLLGSRFPAANGGSSKVIFVAPEGQSIRSFESQISGVAAKMKTLPNQANVTDPFDTSGAPAVAAAAAAQIAPDNSMAYISISYTVPATDLTDADTEALEAMGDSITDDGLTVAYAGVKAPEAAADDSQEAGGMVIALIILAITIGSLLAAGMPLITALFGVAISTTSITIIADFVTISSSAPILAQMLGLAVGIDYSLFIVARHRSQLAAGTPARESVAIATSTAGSAVIFAGITVIIALIGLSVVNIPFLSVMGLGAAFGVLLAVAAAVTLLPAILGLLNTTLVPKPGSRTERRERELQNPRHDTKPTLGRRWVRLVTRRPLIAVIVVPLALLALAFPALHLALTVPDAGYDAPGSQSRVAYELLDKGYGPGFNGPLLVTADIGSVEAQNLQGALDALGKQFTGIPDVDTVSPVIPNSALDMAIVSLTPSSAPDSEATKQLVQTLRDDAPAFEAANGFTYMVTGQTAVAIDISQQLGDALPIFALVVVGLCLVLLTMVFRSLAVPISATLGFLLSVAASLGVVTLVFNDGVFAEVFGVQKVGPVISFMPILVMAVLFGLAMDYHVFLVSRMREEFSRTGEARASVLDGFSAAARVVTAAALIMFSVFASFVPGSGAAVQPLAFALAAGVLIDAFLVRMTLIPAIMAMLGTRAWYLPAWLGRHLPNVDIEGEKVHELIAARDWRPGDAEAPAHGAPALDDRGALAPGAEVDAAASAASAADVGAVAAESPGPAPVSRSAAAAERRALARAARIEAKNEQKAARAAQLAPPVERPAITDAVAAGSLSVAGQQPFDLRVEAGGVALIVEEPGAESQLGADVGGAAVLAALMGRLPHFTGHLSVLGHPQPFESSAVRRRSRLVMGVDADPSTLTVGEYLLGEVRLDTRRAERHRRLERVGAYLRVLEGVVATPSGADLPGPATDQSTPLAALGLAARWCIDVALALASSAELIAIDLRPLEDGLAGDLLAAVAAEAGRSVTLVCAVSSATATTTTAPTGRPLVTVQLTAAPIQTEQGALV</sequence>